<dbReference type="GO" id="GO:0044877">
    <property type="term" value="F:protein-containing complex binding"/>
    <property type="evidence" value="ECO:0007669"/>
    <property type="project" value="InterPro"/>
</dbReference>
<dbReference type="GO" id="GO:0005737">
    <property type="term" value="C:cytoplasm"/>
    <property type="evidence" value="ECO:0007669"/>
    <property type="project" value="TreeGrafter"/>
</dbReference>
<feature type="region of interest" description="Disordered" evidence="10">
    <location>
        <begin position="1106"/>
        <end position="1129"/>
    </location>
</feature>
<dbReference type="GO" id="GO:0031931">
    <property type="term" value="C:TORC1 complex"/>
    <property type="evidence" value="ECO:0007669"/>
    <property type="project" value="TreeGrafter"/>
</dbReference>
<evidence type="ECO:0000256" key="5">
    <source>
        <dbReference type="ARBA" id="ARBA00022741"/>
    </source>
</evidence>
<dbReference type="InterPro" id="IPR026683">
    <property type="entry name" value="TOR_cat"/>
</dbReference>
<evidence type="ECO:0000256" key="6">
    <source>
        <dbReference type="ARBA" id="ARBA00022777"/>
    </source>
</evidence>
<dbReference type="Gene3D" id="1.20.120.150">
    <property type="entry name" value="FKBP12-rapamycin binding domain"/>
    <property type="match status" value="1"/>
</dbReference>
<feature type="compositionally biased region" description="Polar residues" evidence="10">
    <location>
        <begin position="1807"/>
        <end position="1823"/>
    </location>
</feature>
<evidence type="ECO:0000256" key="8">
    <source>
        <dbReference type="ARBA" id="ARBA00047899"/>
    </source>
</evidence>
<dbReference type="InterPro" id="IPR016024">
    <property type="entry name" value="ARM-type_fold"/>
</dbReference>
<dbReference type="InterPro" id="IPR050517">
    <property type="entry name" value="DDR_Repair_Kinase"/>
</dbReference>
<evidence type="ECO:0000256" key="9">
    <source>
        <dbReference type="ARBA" id="ARBA00048679"/>
    </source>
</evidence>
<dbReference type="EMBL" id="BRXY01000291">
    <property type="protein sequence ID" value="GMH84217.1"/>
    <property type="molecule type" value="Genomic_DNA"/>
</dbReference>
<dbReference type="SMART" id="SM01345">
    <property type="entry name" value="Rapamycin_bind"/>
    <property type="match status" value="1"/>
</dbReference>
<dbReference type="GO" id="GO:0016242">
    <property type="term" value="P:negative regulation of macroautophagy"/>
    <property type="evidence" value="ECO:0007669"/>
    <property type="project" value="TreeGrafter"/>
</dbReference>
<evidence type="ECO:0000259" key="11">
    <source>
        <dbReference type="PROSITE" id="PS50290"/>
    </source>
</evidence>
<dbReference type="SUPFAM" id="SSF48371">
    <property type="entry name" value="ARM repeat"/>
    <property type="match status" value="2"/>
</dbReference>
<dbReference type="SMART" id="SM01343">
    <property type="entry name" value="FATC"/>
    <property type="match status" value="1"/>
</dbReference>
<dbReference type="InterPro" id="IPR024585">
    <property type="entry name" value="mTOR_dom"/>
</dbReference>
<feature type="compositionally biased region" description="Polar residues" evidence="10">
    <location>
        <begin position="1152"/>
        <end position="1162"/>
    </location>
</feature>
<organism evidence="14 15">
    <name type="scientific">Triparma strigata</name>
    <dbReference type="NCBI Taxonomy" id="1606541"/>
    <lineage>
        <taxon>Eukaryota</taxon>
        <taxon>Sar</taxon>
        <taxon>Stramenopiles</taxon>
        <taxon>Ochrophyta</taxon>
        <taxon>Bolidophyceae</taxon>
        <taxon>Parmales</taxon>
        <taxon>Triparmaceae</taxon>
        <taxon>Triparma</taxon>
    </lineage>
</organism>
<dbReference type="InterPro" id="IPR011009">
    <property type="entry name" value="Kinase-like_dom_sf"/>
</dbReference>
<dbReference type="Pfam" id="PF23593">
    <property type="entry name" value="HEAT_ATR"/>
    <property type="match status" value="1"/>
</dbReference>
<dbReference type="Gene3D" id="1.10.1070.11">
    <property type="entry name" value="Phosphatidylinositol 3-/4-kinase, catalytic domain"/>
    <property type="match status" value="1"/>
</dbReference>
<feature type="domain" description="FAT" evidence="12">
    <location>
        <begin position="1731"/>
        <end position="2548"/>
    </location>
</feature>
<protein>
    <recommendedName>
        <fullName evidence="2">non-specific serine/threonine protein kinase</fullName>
        <ecNumber evidence="2">2.7.11.1</ecNumber>
    </recommendedName>
</protein>
<dbReference type="PANTHER" id="PTHR11139">
    <property type="entry name" value="ATAXIA TELANGIECTASIA MUTATED ATM -RELATED"/>
    <property type="match status" value="1"/>
</dbReference>
<dbReference type="SUPFAM" id="SSF47212">
    <property type="entry name" value="FKBP12-rapamycin-binding domain of FKBP-rapamycin-associated protein (FRAP)"/>
    <property type="match status" value="1"/>
</dbReference>
<dbReference type="GO" id="GO:0004674">
    <property type="term" value="F:protein serine/threonine kinase activity"/>
    <property type="evidence" value="ECO:0007669"/>
    <property type="project" value="UniProtKB-EC"/>
</dbReference>
<dbReference type="PROSITE" id="PS50290">
    <property type="entry name" value="PI3_4_KINASE_3"/>
    <property type="match status" value="1"/>
</dbReference>
<feature type="domain" description="FATC" evidence="13">
    <location>
        <begin position="3240"/>
        <end position="3272"/>
    </location>
</feature>
<proteinExistence type="inferred from homology"/>
<dbReference type="FunFam" id="3.30.1010.10:FF:000006">
    <property type="entry name" value="Serine/threonine-protein kinase TOR"/>
    <property type="match status" value="1"/>
</dbReference>
<dbReference type="Pfam" id="PF02259">
    <property type="entry name" value="FAT"/>
    <property type="match status" value="2"/>
</dbReference>
<feature type="compositionally biased region" description="Basic residues" evidence="10">
    <location>
        <begin position="66"/>
        <end position="82"/>
    </location>
</feature>
<reference evidence="15" key="1">
    <citation type="journal article" date="2023" name="Commun. Biol.">
        <title>Genome analysis of Parmales, the sister group of diatoms, reveals the evolutionary specialization of diatoms from phago-mixotrophs to photoautotrophs.</title>
        <authorList>
            <person name="Ban H."/>
            <person name="Sato S."/>
            <person name="Yoshikawa S."/>
            <person name="Yamada K."/>
            <person name="Nakamura Y."/>
            <person name="Ichinomiya M."/>
            <person name="Sato N."/>
            <person name="Blanc-Mathieu R."/>
            <person name="Endo H."/>
            <person name="Kuwata A."/>
            <person name="Ogata H."/>
        </authorList>
    </citation>
    <scope>NUCLEOTIDE SEQUENCE [LARGE SCALE GENOMIC DNA]</scope>
    <source>
        <strain evidence="15">NIES 3701</strain>
    </source>
</reference>
<feature type="region of interest" description="Disordered" evidence="10">
    <location>
        <begin position="169"/>
        <end position="201"/>
    </location>
</feature>
<feature type="compositionally biased region" description="Acidic residues" evidence="10">
    <location>
        <begin position="3054"/>
        <end position="3119"/>
    </location>
</feature>
<gene>
    <name evidence="14" type="ORF">TrST_g13491</name>
</gene>
<dbReference type="PROSITE" id="PS00915">
    <property type="entry name" value="PI3_4_KINASE_1"/>
    <property type="match status" value="1"/>
</dbReference>
<name>A0A9W7BAM7_9STRA</name>
<evidence type="ECO:0000259" key="13">
    <source>
        <dbReference type="PROSITE" id="PS51190"/>
    </source>
</evidence>
<comment type="catalytic activity">
    <reaction evidence="8">
        <text>L-threonyl-[protein] + ATP = O-phospho-L-threonyl-[protein] + ADP + H(+)</text>
        <dbReference type="Rhea" id="RHEA:46608"/>
        <dbReference type="Rhea" id="RHEA-COMP:11060"/>
        <dbReference type="Rhea" id="RHEA-COMP:11605"/>
        <dbReference type="ChEBI" id="CHEBI:15378"/>
        <dbReference type="ChEBI" id="CHEBI:30013"/>
        <dbReference type="ChEBI" id="CHEBI:30616"/>
        <dbReference type="ChEBI" id="CHEBI:61977"/>
        <dbReference type="ChEBI" id="CHEBI:456216"/>
        <dbReference type="EC" id="2.7.11.1"/>
    </reaction>
</comment>
<dbReference type="Gene3D" id="1.25.10.10">
    <property type="entry name" value="Leucine-rich Repeat Variant"/>
    <property type="match status" value="4"/>
</dbReference>
<feature type="compositionally biased region" description="Polar residues" evidence="10">
    <location>
        <begin position="169"/>
        <end position="181"/>
    </location>
</feature>
<keyword evidence="3" id="KW-0808">Transferase</keyword>
<dbReference type="GO" id="GO:0005634">
    <property type="term" value="C:nucleus"/>
    <property type="evidence" value="ECO:0007669"/>
    <property type="project" value="TreeGrafter"/>
</dbReference>
<dbReference type="InterPro" id="IPR057564">
    <property type="entry name" value="HEAT_ATR"/>
</dbReference>
<feature type="region of interest" description="Disordered" evidence="10">
    <location>
        <begin position="690"/>
        <end position="739"/>
    </location>
</feature>
<dbReference type="PANTHER" id="PTHR11139:SF9">
    <property type="entry name" value="SERINE_THREONINE-PROTEIN KINASE MTOR"/>
    <property type="match status" value="1"/>
</dbReference>
<feature type="compositionally biased region" description="Acidic residues" evidence="10">
    <location>
        <begin position="98"/>
        <end position="115"/>
    </location>
</feature>
<dbReference type="InterPro" id="IPR011989">
    <property type="entry name" value="ARM-like"/>
</dbReference>
<evidence type="ECO:0000256" key="1">
    <source>
        <dbReference type="ARBA" id="ARBA00011031"/>
    </source>
</evidence>
<dbReference type="Gene3D" id="3.30.1010.10">
    <property type="entry name" value="Phosphatidylinositol 3-kinase Catalytic Subunit, Chain A, domain 4"/>
    <property type="match status" value="1"/>
</dbReference>
<dbReference type="GO" id="GO:0005524">
    <property type="term" value="F:ATP binding"/>
    <property type="evidence" value="ECO:0007669"/>
    <property type="project" value="UniProtKB-KW"/>
</dbReference>
<keyword evidence="4" id="KW-0677">Repeat</keyword>
<keyword evidence="5" id="KW-0547">Nucleotide-binding</keyword>
<dbReference type="Pfam" id="PF11865">
    <property type="entry name" value="mTOR_dom"/>
    <property type="match status" value="2"/>
</dbReference>
<dbReference type="SMART" id="SM01346">
    <property type="entry name" value="DUF3385"/>
    <property type="match status" value="1"/>
</dbReference>
<evidence type="ECO:0000313" key="15">
    <source>
        <dbReference type="Proteomes" id="UP001165085"/>
    </source>
</evidence>
<dbReference type="InterPro" id="IPR000403">
    <property type="entry name" value="PI3/4_kinase_cat_dom"/>
</dbReference>
<keyword evidence="7" id="KW-0067">ATP-binding</keyword>
<sequence length="3272" mass="362630">MFHSPPPSSTAPVPPSSPFFTPPPPPHTNTSSELRDFLHGLKSKYGHFTDKQSTVEINGVNVTQKVKSKRWKDRRQRNKRHSSRENFTNKIHSMLSDSDTDGEASDNDDLTDEENTPNSTSTSTNNGTNTNNNPADTPNSPLHRLPQPRSTNQHSASKIYESATPYYTSLRGLTSPDSSSDTLRPPPLSLNRSPPPTSSYDQTALHLSKFVSVLAREMSLESFTLIESDIFTNLFGLVNSQNEENKLAGIAGLVALIGVSSSDEERKGIKFANCLSAGLRGSSSYEFLSAASKALGKMSRGAANADYVEFEVTRSLEWMRTDRSDRRLAATLVLRELARNAPTIFFAKTNQSAGGPNEFIDRIFPVLRDSKQIVRICAAEALSECLKILAHRQARFNTDKFCKIYTEMQDGFKSGSGEVLHGSLLVVGEMLDHTGDFMLPRFEEVCDSVLALADNRKTMIRYTVAELIPRLARRCPSAFGRRYLDVCLNFLIKNAADSKSRGANEMRPTCFIAIGQLFLALQIHTHPPRRIVAKQNAKDGKPIMSSRAGIYDYLDEIFTLVKDGLKSSSKSSSSRTKSCSSEALYCAADLVEALGKRAEAYIPSLVDEMFNAGLSHQLIYALHSISVNSPKHQKQIEDRLLQELSVCLAGTSNAFKVAEQTAIMGATESNHPPIAQPPQMKSTLSVTNMALDGSLHNPNSSLHQHPIPNSPYRDSRPMTLSSRASGRTPPTATFDPNASYDVAQPDLQVEVYPLRKASEDEDLSVGISEGPFDRFIRNNLTSRNPSLPQLLILSLSTLSTLGPSSPHSMLPFVNYVVSAYLGHWDVGVRVEAVETCCRLLGWQLGSDAMKKGGRTGKVIELVLLKLLRTAVSDPSPSVRHTLVLSLDYRYDPHLCQAHHLSTLFLLVQDEVFAIRACALKLLGRLAVMNPAYVLPSLRGVLMRLILELQCNGDTGVRESATRTLIVFLRASALQRLVRPFLRSLVAVLPLANVAPRLAAAALEALGELALVVRGGMKPWLGELIPHIIKTMQDQSSVSKQQTSLRTLGQIVGATGFVVTPYLAYPDLLPTAVGVLPGTKNAPWNLRCEVLRTFGILGALDPQKFTSVQDANPNSKASSSGSGPAEKQNTLESLRKLSNTQASSATIDIHSKAPSTPSTSNPGVTPGVNDAPAHGGSALDKDFDGSSHDPRSDTLEPAHLYMYQQCAMTAQPVTSLVASKPNTTPSSEDFYPTVAVKALMKILKDSSLAVHHSMVMQAVMFVFNSLGLRCVQFLEHIVPHMIMVVRSCNQQSLRESLLQQLASLSSIVGPHLRPYVPAIFDLTTTFWNQHLPASLLLIEKMAQKCYDDFRGFVPTAVSYLLYSLEGRGESGVFSPDFHSRLTLVLASMRRLKPVLGDYLQLLVPALVKLTDTLVTFDTTKTLDKKTQIERKEKAEKSAEDVVKTVGFLLWSGEATIRDNSMMVGAYGVVGGGGGFSNNSKEALPARATQPLFRILSKASLPVGNAIISAICVICRTMGAPWIKFYSQAATLAIGEWESRVCKVGDVVEMVGLYEETVETTLQIEQVNTYSAYDDPTAAATRNFQMIDEIFETMASKAPVEGSGAVSYGQQKLHVNQQNLQRAWDVSQRTTRDDWDEWMRRFAVQLLREAPSPALRACADLAQAYPPLARELFYAAFVSCWFELIDQYQENLVRSLEIAFKSETIPPEILQTLLNLAEFMEHDVEALPIDIRVLADLAQKCRAYAKALHYKELEYETSPTACVEALISINKKLDLPEAALGVLKAVQTLSMEQTDNFGTVNSGMQVQPSTYSASIHPQPNAQDSLTAPPKPISRRRSSAVGSDIGDYGSFRGVEVKESFLAKLGSWSEALVLYEKKLAEDESDTGAILGCMRCLDARGEWDGVLKLAGKSWEHLKENINNQEKEEGSLEIGSPRIEQNADYSVENAERDYKKAVKFCSHAAWRLGKWSKLDTYASFLITSDMSKVVNDKKSPLTGTNIDFDGAFYSAVLYIHRKEWKAAAGAINAARMAMDSRFTALMAESYKRAYPSMVTAQILAEMEEIIELRKLEEKASAHTNSHKANLNDPQEHRRKLLAIWRKRLDGCRVEAGVHNRILAVRSLILGPTDDIESTLTLASLCRQAHNFKMGEKVLLDPLKALGADLDGIVFGFDAPVETVGNSSFDASSQYNLNFGNISLGRGGPMSPMPMMSPASNNLNSPPIPGRGLVFSPNQRPAQLTPTRGGGSILPPSPSSPVSPVPKMNPLLTIDRIVSGLDDLREKYTSQHEQLSKRVENSAGGLPTLHVQHRLYYAYVKHLWAIGGKSDEARKRMSLLANTVDMMGVMNKNKNFTNNSLRVKCWLTLGEWKLATRAPNSVLDAELQLEVIKAYKRATIAGPDQYKSWHAWGLLNFRLSKQFQKNTHRDAIMPGMSPRQRHKHTPTKPLRNHIVASVHGFLKAISLGKKRWSASVQQDMLNFLTVLFNHGELPEVNKAINEGMGAVTIEMWLGVLPQLLARIQVKTVNIRSILHGLLIKLGAKHPQALMYPLSVLLKSPVTDRKEAAESLMKSLKGHSDKLVEQALLVSSELIRVAILWQELWHEGLEEASRIYFSEGNVQGMLDVLLPLHKQLEAGPVTRREIQFAEAFGNDLEEAHKCVQQYIQKTTAAGRAIPTEGGYPANNPNGVQVSRMQSEAETALNQAWDLYYTAFRRINKQLPGLMNLELAGCSPALLRATDLQLGVPGTYRVDGSYVRIASFNPTVQVITSKQRPRKITLRGDDGRDYTYLLKGHEDLRQDERVMQLFGLVNALLAKDRRTNNHDLSIQRYAVTPLSHNAGVVGWVPHCDTLHSLIRDYRDTRKVLLNMEHRLMMKMAPDYDLLTMLQKVEVFEAALQKTTGKDLYQVLWLKSKDSEEWLERRTNYTRSLAVMSMVGYILGLGDRHPSNLMLDRGTGKLLHIDFGDCFEVAMNRPKFPEKIPFRLTRMLINALEVSGIEGSYRATCERTMGVLRDNRDSLIAMLEAFVYDPLISWRLLNKGRNEEEEEKKGGEEEGAKVGGGVEGEVEVDVVREEEEQEEEEEEEEDEEDDDEEEEEEEEEEDEEEEDDEEEEEEDEEEEEEGEEEEEEVASNAGIPAATTTTAGMINLDQTQEPTQQSRRTASMQLYNDMMMLSSAADSRIASLTNGTSQVYAASLARSRIEDLKQSQTQLMSLLGDDMGEGGIILNEKALNVIKRVQDKLQGTDFGNEDPLVVSEQVRRLINQATSNENLCLCFIGWCAFW</sequence>
<dbReference type="SMART" id="SM00146">
    <property type="entry name" value="PI3Kc"/>
    <property type="match status" value="1"/>
</dbReference>
<feature type="compositionally biased region" description="Low complexity" evidence="10">
    <location>
        <begin position="116"/>
        <end position="141"/>
    </location>
</feature>
<feature type="compositionally biased region" description="Basic and acidic residues" evidence="10">
    <location>
        <begin position="1178"/>
        <end position="1193"/>
    </location>
</feature>
<feature type="compositionally biased region" description="Polar residues" evidence="10">
    <location>
        <begin position="85"/>
        <end position="97"/>
    </location>
</feature>
<evidence type="ECO:0000259" key="12">
    <source>
        <dbReference type="PROSITE" id="PS51189"/>
    </source>
</evidence>
<dbReference type="InterPro" id="IPR036738">
    <property type="entry name" value="FRB_sf"/>
</dbReference>
<dbReference type="SUPFAM" id="SSF56112">
    <property type="entry name" value="Protein kinase-like (PK-like)"/>
    <property type="match status" value="1"/>
</dbReference>
<dbReference type="InterPro" id="IPR036940">
    <property type="entry name" value="PI3/4_kinase_cat_sf"/>
</dbReference>
<feature type="compositionally biased region" description="Basic and acidic residues" evidence="10">
    <location>
        <begin position="3037"/>
        <end position="3046"/>
    </location>
</feature>
<feature type="compositionally biased region" description="Polar residues" evidence="10">
    <location>
        <begin position="718"/>
        <end position="736"/>
    </location>
</feature>
<dbReference type="InterPro" id="IPR009076">
    <property type="entry name" value="FRB_dom"/>
</dbReference>
<dbReference type="InterPro" id="IPR018936">
    <property type="entry name" value="PI3/4_kinase_CS"/>
</dbReference>
<dbReference type="CDD" id="cd05169">
    <property type="entry name" value="PIKKc_TOR"/>
    <property type="match status" value="1"/>
</dbReference>
<feature type="domain" description="PI3K/PI4K catalytic" evidence="11">
    <location>
        <begin position="2751"/>
        <end position="3064"/>
    </location>
</feature>
<dbReference type="Pfam" id="PF02260">
    <property type="entry name" value="FATC"/>
    <property type="match status" value="1"/>
</dbReference>
<feature type="compositionally biased region" description="Pro residues" evidence="10">
    <location>
        <begin position="1"/>
        <end position="27"/>
    </location>
</feature>
<evidence type="ECO:0000256" key="4">
    <source>
        <dbReference type="ARBA" id="ARBA00022737"/>
    </source>
</evidence>
<comment type="caution">
    <text evidence="14">The sequence shown here is derived from an EMBL/GenBank/DDBJ whole genome shotgun (WGS) entry which is preliminary data.</text>
</comment>
<dbReference type="InterPro" id="IPR014009">
    <property type="entry name" value="PIK_FAT"/>
</dbReference>
<dbReference type="Proteomes" id="UP001165085">
    <property type="component" value="Unassembled WGS sequence"/>
</dbReference>
<comment type="catalytic activity">
    <reaction evidence="9">
        <text>L-seryl-[protein] + ATP = O-phospho-L-seryl-[protein] + ADP + H(+)</text>
        <dbReference type="Rhea" id="RHEA:17989"/>
        <dbReference type="Rhea" id="RHEA-COMP:9863"/>
        <dbReference type="Rhea" id="RHEA-COMP:11604"/>
        <dbReference type="ChEBI" id="CHEBI:15378"/>
        <dbReference type="ChEBI" id="CHEBI:29999"/>
        <dbReference type="ChEBI" id="CHEBI:30616"/>
        <dbReference type="ChEBI" id="CHEBI:83421"/>
        <dbReference type="ChEBI" id="CHEBI:456216"/>
        <dbReference type="EC" id="2.7.11.1"/>
    </reaction>
</comment>
<dbReference type="GO" id="GO:0031932">
    <property type="term" value="C:TORC2 complex"/>
    <property type="evidence" value="ECO:0007669"/>
    <property type="project" value="TreeGrafter"/>
</dbReference>
<dbReference type="InterPro" id="IPR003152">
    <property type="entry name" value="FATC_dom"/>
</dbReference>
<evidence type="ECO:0000256" key="7">
    <source>
        <dbReference type="ARBA" id="ARBA00022840"/>
    </source>
</evidence>
<evidence type="ECO:0000313" key="14">
    <source>
        <dbReference type="EMBL" id="GMH84217.1"/>
    </source>
</evidence>
<evidence type="ECO:0000256" key="10">
    <source>
        <dbReference type="SAM" id="MobiDB-lite"/>
    </source>
</evidence>
<dbReference type="Pfam" id="PF08771">
    <property type="entry name" value="FRB_dom"/>
    <property type="match status" value="1"/>
</dbReference>
<dbReference type="OrthoDB" id="381190at2759"/>
<accession>A0A9W7BAM7</accession>
<feature type="region of interest" description="Disordered" evidence="10">
    <location>
        <begin position="1"/>
        <end position="33"/>
    </location>
</feature>
<feature type="region of interest" description="Disordered" evidence="10">
    <location>
        <begin position="1141"/>
        <end position="1193"/>
    </location>
</feature>
<evidence type="ECO:0000256" key="2">
    <source>
        <dbReference type="ARBA" id="ARBA00012513"/>
    </source>
</evidence>
<evidence type="ECO:0000256" key="3">
    <source>
        <dbReference type="ARBA" id="ARBA00022679"/>
    </source>
</evidence>
<dbReference type="InterPro" id="IPR003151">
    <property type="entry name" value="PIK-rel_kinase_FAT"/>
</dbReference>
<feature type="region of interest" description="Disordered" evidence="10">
    <location>
        <begin position="59"/>
        <end position="156"/>
    </location>
</feature>
<dbReference type="PROSITE" id="PS00916">
    <property type="entry name" value="PI3_4_KINASE_2"/>
    <property type="match status" value="1"/>
</dbReference>
<feature type="region of interest" description="Disordered" evidence="10">
    <location>
        <begin position="1807"/>
        <end position="1838"/>
    </location>
</feature>
<dbReference type="Pfam" id="PF00454">
    <property type="entry name" value="PI3_PI4_kinase"/>
    <property type="match status" value="1"/>
</dbReference>
<comment type="similarity">
    <text evidence="1">Belongs to the PI3/PI4-kinase family.</text>
</comment>
<keyword evidence="6" id="KW-0418">Kinase</keyword>
<feature type="compositionally biased region" description="Pro residues" evidence="10">
    <location>
        <begin position="184"/>
        <end position="197"/>
    </location>
</feature>
<dbReference type="PROSITE" id="PS51190">
    <property type="entry name" value="FATC"/>
    <property type="match status" value="1"/>
</dbReference>
<dbReference type="FunFam" id="1.10.1070.11:FF:000029">
    <property type="entry name" value="Serine/threonine-protein kinase TOR"/>
    <property type="match status" value="1"/>
</dbReference>
<dbReference type="EC" id="2.7.11.1" evidence="2"/>
<dbReference type="PROSITE" id="PS51189">
    <property type="entry name" value="FAT"/>
    <property type="match status" value="1"/>
</dbReference>
<dbReference type="GO" id="GO:0031929">
    <property type="term" value="P:TOR signaling"/>
    <property type="evidence" value="ECO:0007669"/>
    <property type="project" value="TreeGrafter"/>
</dbReference>
<keyword evidence="15" id="KW-1185">Reference proteome</keyword>
<feature type="region of interest" description="Disordered" evidence="10">
    <location>
        <begin position="3032"/>
        <end position="3126"/>
    </location>
</feature>